<dbReference type="EMBL" id="LAZR01020387">
    <property type="protein sequence ID" value="KKL89083.1"/>
    <property type="molecule type" value="Genomic_DNA"/>
</dbReference>
<dbReference type="AlphaFoldDB" id="A0A0F9FSB2"/>
<protein>
    <submittedName>
        <fullName evidence="1">Uncharacterized protein</fullName>
    </submittedName>
</protein>
<gene>
    <name evidence="1" type="ORF">LCGC14_1918320</name>
</gene>
<comment type="caution">
    <text evidence="1">The sequence shown here is derived from an EMBL/GenBank/DDBJ whole genome shotgun (WGS) entry which is preliminary data.</text>
</comment>
<accession>A0A0F9FSB2</accession>
<evidence type="ECO:0000313" key="1">
    <source>
        <dbReference type="EMBL" id="KKL89083.1"/>
    </source>
</evidence>
<sequence>MKKSRMILQMAIGILVVALLTANLVMSMRKETPNIKPLDSFLMPTKDDWKVTYGDTLETQIVYNLAVMRFDQKAIFALVESYHPRDPNEVKAK</sequence>
<reference evidence="1" key="1">
    <citation type="journal article" date="2015" name="Nature">
        <title>Complex archaea that bridge the gap between prokaryotes and eukaryotes.</title>
        <authorList>
            <person name="Spang A."/>
            <person name="Saw J.H."/>
            <person name="Jorgensen S.L."/>
            <person name="Zaremba-Niedzwiedzka K."/>
            <person name="Martijn J."/>
            <person name="Lind A.E."/>
            <person name="van Eijk R."/>
            <person name="Schleper C."/>
            <person name="Guy L."/>
            <person name="Ettema T.J."/>
        </authorList>
    </citation>
    <scope>NUCLEOTIDE SEQUENCE</scope>
</reference>
<name>A0A0F9FSB2_9ZZZZ</name>
<proteinExistence type="predicted"/>
<organism evidence="1">
    <name type="scientific">marine sediment metagenome</name>
    <dbReference type="NCBI Taxonomy" id="412755"/>
    <lineage>
        <taxon>unclassified sequences</taxon>
        <taxon>metagenomes</taxon>
        <taxon>ecological metagenomes</taxon>
    </lineage>
</organism>